<keyword evidence="3" id="KW-1185">Reference proteome</keyword>
<keyword evidence="1" id="KW-0732">Signal</keyword>
<dbReference type="AlphaFoldDB" id="A0A1J1IDS4"/>
<name>A0A1J1IDS4_9DIPT</name>
<organism evidence="2 3">
    <name type="scientific">Clunio marinus</name>
    <dbReference type="NCBI Taxonomy" id="568069"/>
    <lineage>
        <taxon>Eukaryota</taxon>
        <taxon>Metazoa</taxon>
        <taxon>Ecdysozoa</taxon>
        <taxon>Arthropoda</taxon>
        <taxon>Hexapoda</taxon>
        <taxon>Insecta</taxon>
        <taxon>Pterygota</taxon>
        <taxon>Neoptera</taxon>
        <taxon>Endopterygota</taxon>
        <taxon>Diptera</taxon>
        <taxon>Nematocera</taxon>
        <taxon>Chironomoidea</taxon>
        <taxon>Chironomidae</taxon>
        <taxon>Clunio</taxon>
    </lineage>
</organism>
<dbReference type="Pfam" id="PF16984">
    <property type="entry name" value="Grp7_allergen"/>
    <property type="match status" value="1"/>
</dbReference>
<reference evidence="2 3" key="1">
    <citation type="submission" date="2015-04" db="EMBL/GenBank/DDBJ databases">
        <authorList>
            <person name="Syromyatnikov M.Y."/>
            <person name="Popov V.N."/>
        </authorList>
    </citation>
    <scope>NUCLEOTIDE SEQUENCE [LARGE SCALE GENOMIC DNA]</scope>
</reference>
<dbReference type="EMBL" id="CVRI01000047">
    <property type="protein sequence ID" value="CRK98368.1"/>
    <property type="molecule type" value="Genomic_DNA"/>
</dbReference>
<dbReference type="InterPro" id="IPR038602">
    <property type="entry name" value="Mite_allergen_7_sf"/>
</dbReference>
<evidence type="ECO:0000313" key="2">
    <source>
        <dbReference type="EMBL" id="CRK98368.1"/>
    </source>
</evidence>
<dbReference type="Gene3D" id="3.15.10.50">
    <property type="match status" value="1"/>
</dbReference>
<gene>
    <name evidence="2" type="primary">putative AGAP003573-PA</name>
    <name evidence="2" type="ORF">CLUMA_CG011727</name>
</gene>
<protein>
    <submittedName>
        <fullName evidence="2">CLUMA_CG011727, isoform A</fullName>
    </submittedName>
</protein>
<evidence type="ECO:0000256" key="1">
    <source>
        <dbReference type="SAM" id="SignalP"/>
    </source>
</evidence>
<accession>A0A1J1IDS4</accession>
<proteinExistence type="predicted"/>
<feature type="chain" id="PRO_5013266823" evidence="1">
    <location>
        <begin position="19"/>
        <end position="264"/>
    </location>
</feature>
<dbReference type="Proteomes" id="UP000183832">
    <property type="component" value="Unassembled WGS sequence"/>
</dbReference>
<sequence length="264" mass="29857">MKVLAILVLFFLAVTSDGDVETKLDILENKKTEGFEVPTAAMTASMNAYTDLIMIQVGPWILRSGLIPMPLPDFEEFIEYRPIFVTYTGWLWLTNGAMTRLVSVARGGNTFMTYDRNLMRIQQSASIRQIGFRYDYSAEIMGIGPTGWLEGSTDQFTMNCDFVINLDTFMITLHDFRVQSIGLVTIVMRGNPLIDWLSNLIVNTVTLLFRGPIADVISLRFKEFLQETIDDMNNRRFAATHSITEIEKILQNAMSLNGLATPLN</sequence>
<feature type="signal peptide" evidence="1">
    <location>
        <begin position="1"/>
        <end position="18"/>
    </location>
</feature>
<dbReference type="InterPro" id="IPR020234">
    <property type="entry name" value="Mite_allergen_group-7"/>
</dbReference>
<evidence type="ECO:0000313" key="3">
    <source>
        <dbReference type="Proteomes" id="UP000183832"/>
    </source>
</evidence>
<dbReference type="OrthoDB" id="6419576at2759"/>